<evidence type="ECO:0000313" key="2">
    <source>
        <dbReference type="Proteomes" id="UP000192328"/>
    </source>
</evidence>
<gene>
    <name evidence="1" type="ORF">SAMN06297397_1969</name>
</gene>
<organism evidence="1 2">
    <name type="scientific">Aristaeella lactis</name>
    <dbReference type="NCBI Taxonomy" id="3046383"/>
    <lineage>
        <taxon>Bacteria</taxon>
        <taxon>Bacillati</taxon>
        <taxon>Bacillota</taxon>
        <taxon>Clostridia</taxon>
        <taxon>Eubacteriales</taxon>
        <taxon>Aristaeellaceae</taxon>
        <taxon>Aristaeella</taxon>
    </lineage>
</organism>
<reference evidence="1" key="1">
    <citation type="submission" date="2017-04" db="EMBL/GenBank/DDBJ databases">
        <authorList>
            <person name="Varghese N."/>
            <person name="Submissions S."/>
        </authorList>
    </citation>
    <scope>NUCLEOTIDE SEQUENCE</scope>
    <source>
        <strain evidence="1">WTE2008</strain>
    </source>
</reference>
<dbReference type="Proteomes" id="UP000192328">
    <property type="component" value="Unassembled WGS sequence"/>
</dbReference>
<sequence length="582" mass="65652">MKLKRITAAFLAFILTLAALPVLGENTVDSRFSMSPLSFLRAGQAKKKSGDTPVYASPAKGAAELVRVPSGDSLEVIDENGKYYRVRLPENGGFGYVPKSQLTVDSRVAEPALRDALCDDLSLTEPAPFRKEEYLTLSGTIRTEEPVDALILYVWDETLRKVERTYVKQLEKPASELAAGILDRAVPLNKISGGRKQIVVEGCGEKDTFVLFRSPAYISRELEEPKHITGRCGGVPGILKDGKVSTAWVPTAKKGALEITLPEDGHASLITLEWKVPSVSLNITQLDENGGVISEELKEERFYMRSVSLSDKTRKVILRPGDDDTCALSELRVYAEGFPGHAVQQWDPMPEKIDILLVSTHQDDEFLFFGGSIPYYSWRDDVTIGVLYMANCGRLRYREALNGLWCAGLKYHPLFLGLEDYLTYNFQEAAARWRSDEPEKLLTRVIRQYRPEVILTQDFNGEYGHAQHEVTAQLVADCLKLAEQEDFDPESVESFGTWSVKKLYIHLYDQNTIRMDWEQPLEDPVITPMFLAKEGFDKSKSQQAYFSMERHGNLYDNHLFGLYYTSVGPDVQKNDFMENIPR</sequence>
<protein>
    <submittedName>
        <fullName evidence="1">N-acetylglucosaminyl deacetylase, LmbE family</fullName>
    </submittedName>
</protein>
<name>A0AC61PMF3_9FIRM</name>
<evidence type="ECO:0000313" key="1">
    <source>
        <dbReference type="EMBL" id="SMC67810.1"/>
    </source>
</evidence>
<proteinExistence type="predicted"/>
<keyword evidence="2" id="KW-1185">Reference proteome</keyword>
<accession>A0AC61PMF3</accession>
<comment type="caution">
    <text evidence="1">The sequence shown here is derived from an EMBL/GenBank/DDBJ whole genome shotgun (WGS) entry which is preliminary data.</text>
</comment>
<dbReference type="EMBL" id="FWXZ01000003">
    <property type="protein sequence ID" value="SMC67810.1"/>
    <property type="molecule type" value="Genomic_DNA"/>
</dbReference>